<name>A0A9P8ETP2_AURME</name>
<evidence type="ECO:0000313" key="2">
    <source>
        <dbReference type="Proteomes" id="UP000779574"/>
    </source>
</evidence>
<protein>
    <submittedName>
        <fullName evidence="1">Uncharacterized protein</fullName>
    </submittedName>
</protein>
<reference evidence="1" key="2">
    <citation type="submission" date="2021-08" db="EMBL/GenBank/DDBJ databases">
        <authorList>
            <person name="Gostincar C."/>
            <person name="Sun X."/>
            <person name="Song Z."/>
            <person name="Gunde-Cimerman N."/>
        </authorList>
    </citation>
    <scope>NUCLEOTIDE SEQUENCE</scope>
    <source>
        <strain evidence="1">EXF-9911</strain>
    </source>
</reference>
<evidence type="ECO:0000313" key="1">
    <source>
        <dbReference type="EMBL" id="KAG9697143.1"/>
    </source>
</evidence>
<sequence length="217" mass="24827">MTDPEHIQSLLCLFKVPSRHTTTVQVTVQPNKHPARVGSCLILPDQPINDFVDFPVCNARIKSTDDRGYAAVYGWIQMVREAPLNSESTPPETSKLWEMDPIPIIADLDSPFIWFGPEPQLFDAPFRAHRTDMDWTCWSFLTYIEDSLMSKSVRPILVIEWGFRIDCGNVTIKTLRSIDVQEAWEQQLEMLEQKFGSWSFEPVDGDLEVNLIPGQSD</sequence>
<proteinExistence type="predicted"/>
<accession>A0A9P8ETP2</accession>
<organism evidence="1 2">
    <name type="scientific">Aureobasidium melanogenum</name>
    <name type="common">Aureobasidium pullulans var. melanogenum</name>
    <dbReference type="NCBI Taxonomy" id="46634"/>
    <lineage>
        <taxon>Eukaryota</taxon>
        <taxon>Fungi</taxon>
        <taxon>Dikarya</taxon>
        <taxon>Ascomycota</taxon>
        <taxon>Pezizomycotina</taxon>
        <taxon>Dothideomycetes</taxon>
        <taxon>Dothideomycetidae</taxon>
        <taxon>Dothideales</taxon>
        <taxon>Saccotheciaceae</taxon>
        <taxon>Aureobasidium</taxon>
    </lineage>
</organism>
<reference evidence="1" key="1">
    <citation type="journal article" date="2021" name="J Fungi (Basel)">
        <title>Virulence traits and population genomics of the black yeast Aureobasidium melanogenum.</title>
        <authorList>
            <person name="Cernosa A."/>
            <person name="Sun X."/>
            <person name="Gostincar C."/>
            <person name="Fang C."/>
            <person name="Gunde-Cimerman N."/>
            <person name="Song Z."/>
        </authorList>
    </citation>
    <scope>NUCLEOTIDE SEQUENCE</scope>
    <source>
        <strain evidence="1">EXF-9911</strain>
    </source>
</reference>
<dbReference type="EMBL" id="JAHFXF010000084">
    <property type="protein sequence ID" value="KAG9697143.1"/>
    <property type="molecule type" value="Genomic_DNA"/>
</dbReference>
<dbReference type="Proteomes" id="UP000779574">
    <property type="component" value="Unassembled WGS sequence"/>
</dbReference>
<feature type="non-terminal residue" evidence="1">
    <location>
        <position position="217"/>
    </location>
</feature>
<comment type="caution">
    <text evidence="1">The sequence shown here is derived from an EMBL/GenBank/DDBJ whole genome shotgun (WGS) entry which is preliminary data.</text>
</comment>
<dbReference type="OrthoDB" id="3461579at2759"/>
<dbReference type="AlphaFoldDB" id="A0A9P8ETP2"/>
<gene>
    <name evidence="1" type="ORF">KCU76_g3242</name>
</gene>